<reference evidence="9 10" key="1">
    <citation type="submission" date="2011-08" db="EMBL/GenBank/DDBJ databases">
        <title>The Genome Sequence of Selenomonas infelix ATCC 43532.</title>
        <authorList>
            <consortium name="The Broad Institute Genome Sequencing Platform"/>
            <person name="Earl A."/>
            <person name="Ward D."/>
            <person name="Feldgarden M."/>
            <person name="Gevers D."/>
            <person name="Izard J."/>
            <person name="Blanton J.M."/>
            <person name="Baranova O.V."/>
            <person name="Dewhirst F.E."/>
            <person name="Young S.K."/>
            <person name="Zeng Q."/>
            <person name="Gargeya S."/>
            <person name="Fitzgerald M."/>
            <person name="Haas B."/>
            <person name="Abouelleil A."/>
            <person name="Alvarado L."/>
            <person name="Arachchi H.M."/>
            <person name="Berlin A."/>
            <person name="Brown A."/>
            <person name="Chapman S.B."/>
            <person name="Chen Z."/>
            <person name="Dunbar C."/>
            <person name="Freedman E."/>
            <person name="Gearin G."/>
            <person name="Gellesch M."/>
            <person name="Goldberg J."/>
            <person name="Griggs A."/>
            <person name="Gujja S."/>
            <person name="Heiman D."/>
            <person name="Howarth C."/>
            <person name="Larson L."/>
            <person name="Lui A."/>
            <person name="MacDonald P.J.P."/>
            <person name="Montmayeur A."/>
            <person name="Murphy C."/>
            <person name="Neiman D."/>
            <person name="Pearson M."/>
            <person name="Priest M."/>
            <person name="Roberts A."/>
            <person name="Saif S."/>
            <person name="Shea T."/>
            <person name="Shenoy N."/>
            <person name="Sisk P."/>
            <person name="Stolte C."/>
            <person name="Sykes S."/>
            <person name="Wortman J."/>
            <person name="Nusbaum C."/>
            <person name="Birren B."/>
        </authorList>
    </citation>
    <scope>NUCLEOTIDE SEQUENCE [LARGE SCALE GENOMIC DNA]</scope>
    <source>
        <strain evidence="9 10">ATCC 43532</strain>
    </source>
</reference>
<dbReference type="InterPro" id="IPR045621">
    <property type="entry name" value="BPD_transp_1_N"/>
</dbReference>
<feature type="transmembrane region" description="Helical" evidence="7">
    <location>
        <begin position="279"/>
        <end position="298"/>
    </location>
</feature>
<sequence length="315" mass="34313">MSVIILRRFVSMLVVLLTMTGGTFVLMQLSPVDPVALHFVMMGVPADPQLVAEFRAELGLDQPLIIQYAHWLCGILSGDLGYSIAYGVPVADLVREALPRTLALAGLSVLFAAVAAIPLGLLAFYRHGTWIDHAARILSFLGISLPTFWVGLLLILLFSVHLRLVPVTATDGLRGMILPAAALAIWIAGLYIRRLRNALLEEHGKNYVIGAHALGLPAHVVLWRYIMPNALTGLVPMLGLTLGNILGGSAVIETIFGWRGMGQLMTTAILAQDYQLMQAYILWGTGVFVVMNFIADLICLRLDPRRMQEGGARQL</sequence>
<keyword evidence="10" id="KW-1185">Reference proteome</keyword>
<dbReference type="eggNOG" id="COG0601">
    <property type="taxonomic scope" value="Bacteria"/>
</dbReference>
<feature type="transmembrane region" description="Helical" evidence="7">
    <location>
        <begin position="137"/>
        <end position="160"/>
    </location>
</feature>
<dbReference type="Proteomes" id="UP000004129">
    <property type="component" value="Unassembled WGS sequence"/>
</dbReference>
<dbReference type="SUPFAM" id="SSF161098">
    <property type="entry name" value="MetI-like"/>
    <property type="match status" value="1"/>
</dbReference>
<accession>G5GRT1</accession>
<evidence type="ECO:0000313" key="10">
    <source>
        <dbReference type="Proteomes" id="UP000004129"/>
    </source>
</evidence>
<dbReference type="Gene3D" id="1.10.3720.10">
    <property type="entry name" value="MetI-like"/>
    <property type="match status" value="1"/>
</dbReference>
<comment type="subcellular location">
    <subcellularLocation>
        <location evidence="1 7">Cell membrane</location>
        <topology evidence="1 7">Multi-pass membrane protein</topology>
    </subcellularLocation>
</comment>
<dbReference type="GO" id="GO:0005886">
    <property type="term" value="C:plasma membrane"/>
    <property type="evidence" value="ECO:0007669"/>
    <property type="project" value="UniProtKB-SubCell"/>
</dbReference>
<keyword evidence="2 7" id="KW-0813">Transport</keyword>
<name>G5GRT1_9FIRM</name>
<dbReference type="PATRIC" id="fig|679201.3.peg.1979"/>
<dbReference type="Pfam" id="PF19300">
    <property type="entry name" value="BPD_transp_1_N"/>
    <property type="match status" value="1"/>
</dbReference>
<feature type="transmembrane region" description="Helical" evidence="7">
    <location>
        <begin position="238"/>
        <end position="258"/>
    </location>
</feature>
<gene>
    <name evidence="9" type="ORF">HMPREF9334_01962</name>
</gene>
<evidence type="ECO:0000256" key="3">
    <source>
        <dbReference type="ARBA" id="ARBA00022475"/>
    </source>
</evidence>
<evidence type="ECO:0000259" key="8">
    <source>
        <dbReference type="PROSITE" id="PS50928"/>
    </source>
</evidence>
<dbReference type="RefSeq" id="WP_006693397.1">
    <property type="nucleotide sequence ID" value="NZ_JH376800.1"/>
</dbReference>
<keyword evidence="4 7" id="KW-0812">Transmembrane</keyword>
<dbReference type="OrthoDB" id="9773221at2"/>
<evidence type="ECO:0000256" key="6">
    <source>
        <dbReference type="ARBA" id="ARBA00023136"/>
    </source>
</evidence>
<dbReference type="CDD" id="cd06261">
    <property type="entry name" value="TM_PBP2"/>
    <property type="match status" value="1"/>
</dbReference>
<evidence type="ECO:0000256" key="7">
    <source>
        <dbReference type="RuleBase" id="RU363032"/>
    </source>
</evidence>
<comment type="caution">
    <text evidence="9">The sequence shown here is derived from an EMBL/GenBank/DDBJ whole genome shotgun (WGS) entry which is preliminary data.</text>
</comment>
<feature type="transmembrane region" description="Helical" evidence="7">
    <location>
        <begin position="172"/>
        <end position="192"/>
    </location>
</feature>
<evidence type="ECO:0000256" key="5">
    <source>
        <dbReference type="ARBA" id="ARBA00022989"/>
    </source>
</evidence>
<dbReference type="GO" id="GO:0055085">
    <property type="term" value="P:transmembrane transport"/>
    <property type="evidence" value="ECO:0007669"/>
    <property type="project" value="InterPro"/>
</dbReference>
<comment type="similarity">
    <text evidence="7">Belongs to the binding-protein-dependent transport system permease family.</text>
</comment>
<dbReference type="PANTHER" id="PTHR43163">
    <property type="entry name" value="DIPEPTIDE TRANSPORT SYSTEM PERMEASE PROTEIN DPPB-RELATED"/>
    <property type="match status" value="1"/>
</dbReference>
<organism evidence="9 10">
    <name type="scientific">Selenomonas infelix ATCC 43532</name>
    <dbReference type="NCBI Taxonomy" id="679201"/>
    <lineage>
        <taxon>Bacteria</taxon>
        <taxon>Bacillati</taxon>
        <taxon>Bacillota</taxon>
        <taxon>Negativicutes</taxon>
        <taxon>Selenomonadales</taxon>
        <taxon>Selenomonadaceae</taxon>
        <taxon>Selenomonas</taxon>
    </lineage>
</organism>
<dbReference type="Pfam" id="PF00528">
    <property type="entry name" value="BPD_transp_1"/>
    <property type="match status" value="1"/>
</dbReference>
<feature type="domain" description="ABC transmembrane type-1" evidence="8">
    <location>
        <begin position="98"/>
        <end position="299"/>
    </location>
</feature>
<evidence type="ECO:0000256" key="2">
    <source>
        <dbReference type="ARBA" id="ARBA00022448"/>
    </source>
</evidence>
<dbReference type="HOGENOM" id="CLU_036879_0_2_9"/>
<evidence type="ECO:0000313" key="9">
    <source>
        <dbReference type="EMBL" id="EHG18824.1"/>
    </source>
</evidence>
<dbReference type="InterPro" id="IPR035906">
    <property type="entry name" value="MetI-like_sf"/>
</dbReference>
<keyword evidence="5 7" id="KW-1133">Transmembrane helix</keyword>
<dbReference type="InterPro" id="IPR000515">
    <property type="entry name" value="MetI-like"/>
</dbReference>
<evidence type="ECO:0000256" key="4">
    <source>
        <dbReference type="ARBA" id="ARBA00022692"/>
    </source>
</evidence>
<dbReference type="AlphaFoldDB" id="G5GRT1"/>
<dbReference type="PANTHER" id="PTHR43163:SF6">
    <property type="entry name" value="DIPEPTIDE TRANSPORT SYSTEM PERMEASE PROTEIN DPPB-RELATED"/>
    <property type="match status" value="1"/>
</dbReference>
<feature type="transmembrane region" description="Helical" evidence="7">
    <location>
        <begin position="102"/>
        <end position="125"/>
    </location>
</feature>
<proteinExistence type="inferred from homology"/>
<protein>
    <recommendedName>
        <fullName evidence="8">ABC transmembrane type-1 domain-containing protein</fullName>
    </recommendedName>
</protein>
<evidence type="ECO:0000256" key="1">
    <source>
        <dbReference type="ARBA" id="ARBA00004651"/>
    </source>
</evidence>
<keyword evidence="3" id="KW-1003">Cell membrane</keyword>
<keyword evidence="6 7" id="KW-0472">Membrane</keyword>
<dbReference type="EMBL" id="ACZM01000019">
    <property type="protein sequence ID" value="EHG18824.1"/>
    <property type="molecule type" value="Genomic_DNA"/>
</dbReference>
<dbReference type="STRING" id="679201.HMPREF9334_01962"/>
<feature type="transmembrane region" description="Helical" evidence="7">
    <location>
        <begin position="9"/>
        <end position="29"/>
    </location>
</feature>
<dbReference type="PROSITE" id="PS50928">
    <property type="entry name" value="ABC_TM1"/>
    <property type="match status" value="1"/>
</dbReference>